<keyword evidence="1" id="KW-0812">Transmembrane</keyword>
<proteinExistence type="predicted"/>
<evidence type="ECO:0000313" key="3">
    <source>
        <dbReference type="Proteomes" id="UP000070400"/>
    </source>
</evidence>
<name>A0A133V7U0_9EURY</name>
<keyword evidence="1" id="KW-1133">Transmembrane helix</keyword>
<comment type="caution">
    <text evidence="2">The sequence shown here is derived from an EMBL/GenBank/DDBJ whole genome shotgun (WGS) entry which is preliminary data.</text>
</comment>
<dbReference type="Proteomes" id="UP000070400">
    <property type="component" value="Unassembled WGS sequence"/>
</dbReference>
<evidence type="ECO:0008006" key="4">
    <source>
        <dbReference type="Google" id="ProtNLM"/>
    </source>
</evidence>
<sequence length="202" mass="23715">MEKASQRYIFQLDKMNWSGHGDMTLHEHKSQNIWRKRIVLLVLLALSIRLLMINFNHPLDLQTWNGTMVDLGHNRSPYDTAKELSYDARATYGVGWSSYYMYYTYPPLLMFIYYPFAQVYRLLHPIPVEYSFAPAGADPYPQVPLLLNLLWKLPIFLAGIGIAILLFKMTNGSKKSMRMFLFNPFVIFIKSVRDFYKRLVDV</sequence>
<evidence type="ECO:0000313" key="2">
    <source>
        <dbReference type="EMBL" id="KXB02503.1"/>
    </source>
</evidence>
<reference evidence="2 3" key="1">
    <citation type="journal article" date="2016" name="Sci. Rep.">
        <title>Metabolic traits of an uncultured archaeal lineage -MSBL1- from brine pools of the Red Sea.</title>
        <authorList>
            <person name="Mwirichia R."/>
            <person name="Alam I."/>
            <person name="Rashid M."/>
            <person name="Vinu M."/>
            <person name="Ba-Alawi W."/>
            <person name="Anthony Kamau A."/>
            <person name="Kamanda Ngugi D."/>
            <person name="Goker M."/>
            <person name="Klenk H.P."/>
            <person name="Bajic V."/>
            <person name="Stingl U."/>
        </authorList>
    </citation>
    <scope>NUCLEOTIDE SEQUENCE [LARGE SCALE GENOMIC DNA]</scope>
    <source>
        <strain evidence="2">SCGC-AAA261D19</strain>
    </source>
</reference>
<organism evidence="2 3">
    <name type="scientific">candidate division MSBL1 archaeon SCGC-AAA261D19</name>
    <dbReference type="NCBI Taxonomy" id="1698273"/>
    <lineage>
        <taxon>Archaea</taxon>
        <taxon>Methanobacteriati</taxon>
        <taxon>Methanobacteriota</taxon>
        <taxon>candidate division MSBL1</taxon>
    </lineage>
</organism>
<feature type="transmembrane region" description="Helical" evidence="1">
    <location>
        <begin position="149"/>
        <end position="167"/>
    </location>
</feature>
<dbReference type="AlphaFoldDB" id="A0A133V7U0"/>
<keyword evidence="1" id="KW-0472">Membrane</keyword>
<keyword evidence="3" id="KW-1185">Reference proteome</keyword>
<protein>
    <recommendedName>
        <fullName evidence="4">DUF2029 domain-containing protein</fullName>
    </recommendedName>
</protein>
<dbReference type="EMBL" id="LHXX01000014">
    <property type="protein sequence ID" value="KXB02503.1"/>
    <property type="molecule type" value="Genomic_DNA"/>
</dbReference>
<gene>
    <name evidence="2" type="ORF">AKJ43_01695</name>
</gene>
<accession>A0A133V7U0</accession>
<evidence type="ECO:0000256" key="1">
    <source>
        <dbReference type="SAM" id="Phobius"/>
    </source>
</evidence>